<name>A0A0C1NBJ6_9CYAN</name>
<dbReference type="OrthoDB" id="9815896at2"/>
<dbReference type="PANTHER" id="PTHR30486:SF6">
    <property type="entry name" value="TYPE IV PILUS RETRACTATION ATPASE PILT"/>
    <property type="match status" value="1"/>
</dbReference>
<comment type="similarity">
    <text evidence="1">Belongs to the GSP E family.</text>
</comment>
<dbReference type="InterPro" id="IPR027417">
    <property type="entry name" value="P-loop_NTPase"/>
</dbReference>
<feature type="domain" description="Bacterial type II secretion system protein E" evidence="2">
    <location>
        <begin position="94"/>
        <end position="296"/>
    </location>
</feature>
<comment type="caution">
    <text evidence="4">The sequence shown here is derived from an EMBL/GenBank/DDBJ whole genome shotgun (WGS) entry which is preliminary data.</text>
</comment>
<dbReference type="RefSeq" id="WP_038085162.1">
    <property type="nucleotide sequence ID" value="NZ_JHEG04000001.1"/>
</dbReference>
<dbReference type="EMBL" id="JHEG02000037">
    <property type="protein sequence ID" value="KIE12167.1"/>
    <property type="molecule type" value="Genomic_DNA"/>
</dbReference>
<evidence type="ECO:0000259" key="2">
    <source>
        <dbReference type="Pfam" id="PF00437"/>
    </source>
</evidence>
<gene>
    <name evidence="3" type="primary">tadA</name>
    <name evidence="4" type="ORF">DA73_0211390</name>
    <name evidence="3" type="ORF">DA73_0400037465</name>
</gene>
<dbReference type="GO" id="GO:0016887">
    <property type="term" value="F:ATP hydrolysis activity"/>
    <property type="evidence" value="ECO:0007669"/>
    <property type="project" value="InterPro"/>
</dbReference>
<dbReference type="Pfam" id="PF00437">
    <property type="entry name" value="T2SSE"/>
    <property type="match status" value="1"/>
</dbReference>
<evidence type="ECO:0000313" key="5">
    <source>
        <dbReference type="Proteomes" id="UP000029738"/>
    </source>
</evidence>
<dbReference type="SUPFAM" id="SSF52540">
    <property type="entry name" value="P-loop containing nucleoside triphosphate hydrolases"/>
    <property type="match status" value="1"/>
</dbReference>
<evidence type="ECO:0000256" key="1">
    <source>
        <dbReference type="ARBA" id="ARBA00006611"/>
    </source>
</evidence>
<organism evidence="4">
    <name type="scientific">Tolypothrix bouteillei VB521301</name>
    <dbReference type="NCBI Taxonomy" id="1479485"/>
    <lineage>
        <taxon>Bacteria</taxon>
        <taxon>Bacillati</taxon>
        <taxon>Cyanobacteriota</taxon>
        <taxon>Cyanophyceae</taxon>
        <taxon>Nostocales</taxon>
        <taxon>Tolypothrichaceae</taxon>
        <taxon>Tolypothrix</taxon>
    </lineage>
</organism>
<reference evidence="3" key="2">
    <citation type="submission" date="2019-11" db="EMBL/GenBank/DDBJ databases">
        <title>Improved Assembly of Tolypothrix boutellei genome.</title>
        <authorList>
            <person name="Sarangi A.N."/>
            <person name="Mukherjee M."/>
            <person name="Ghosh S."/>
            <person name="Singh D."/>
            <person name="Das A."/>
            <person name="Kant S."/>
            <person name="Prusty A."/>
            <person name="Tripathy S."/>
        </authorList>
    </citation>
    <scope>NUCLEOTIDE SEQUENCE</scope>
    <source>
        <strain evidence="3">VB521301</strain>
    </source>
</reference>
<dbReference type="Gene3D" id="3.40.50.300">
    <property type="entry name" value="P-loop containing nucleotide triphosphate hydrolases"/>
    <property type="match status" value="1"/>
</dbReference>
<proteinExistence type="inferred from homology"/>
<dbReference type="PANTHER" id="PTHR30486">
    <property type="entry name" value="TWITCHING MOTILITY PROTEIN PILT"/>
    <property type="match status" value="1"/>
</dbReference>
<keyword evidence="5" id="KW-1185">Reference proteome</keyword>
<evidence type="ECO:0000313" key="3">
    <source>
        <dbReference type="EMBL" id="KAF3890515.1"/>
    </source>
</evidence>
<dbReference type="EMBL" id="JHEG04000001">
    <property type="protein sequence ID" value="KAF3890515.1"/>
    <property type="molecule type" value="Genomic_DNA"/>
</dbReference>
<dbReference type="Gene3D" id="3.30.450.90">
    <property type="match status" value="1"/>
</dbReference>
<dbReference type="InterPro" id="IPR001482">
    <property type="entry name" value="T2SS/T4SS_dom"/>
</dbReference>
<reference evidence="4" key="1">
    <citation type="journal article" date="2015" name="Genome Announc.">
        <title>Draft Genome Sequence of Tolypothrix boutellei Strain VB521301.</title>
        <authorList>
            <person name="Chandrababunaidu M.M."/>
            <person name="Singh D."/>
            <person name="Sen D."/>
            <person name="Bhan S."/>
            <person name="Das S."/>
            <person name="Gupta A."/>
            <person name="Adhikary S.P."/>
            <person name="Tripathy S."/>
        </authorList>
    </citation>
    <scope>NUCLEOTIDE SEQUENCE</scope>
    <source>
        <strain evidence="4">VB521301</strain>
    </source>
</reference>
<dbReference type="STRING" id="1479485.DA73_0211390"/>
<dbReference type="Proteomes" id="UP000029738">
    <property type="component" value="Unassembled WGS sequence"/>
</dbReference>
<dbReference type="AlphaFoldDB" id="A0A0C1NBJ6"/>
<sequence>MTTGNVNNLEILTLEQFLNNAQIQQALDVHIAIGDVPYFRIKGILKASSDSTIDELKFWTWAETVFNVDEIQQIKSGSPLQIFHQYPFGNVSVSCFLTLQGAVMAIRFLPLNIPTFEKLGIPVALKNICQHLQGLILVTGEIGSGKTTTLASLVDYLNREMSRKIFIIEEAVTYVHQNHQSLINHWVVGTHTPNIVEGVLTALKNDADVIVLNELSDRSTVDVALRAARSGTLVLACLHTSRAIAAIQELFTLYSTQEQDFIRFRLADSLKAILSQRLVSTLSGDCKRTAIFELLLTTDVVRSHILEGRVQHLLTLMQQGQDRGMSTLEVELQKLLQSERITQEIFAETLQKLTF</sequence>
<dbReference type="InterPro" id="IPR050921">
    <property type="entry name" value="T4SS_GSP_E_ATPase"/>
</dbReference>
<protein>
    <submittedName>
        <fullName evidence="3">Flp pilus assembly complex ATPase component TadA</fullName>
    </submittedName>
</protein>
<evidence type="ECO:0000313" key="4">
    <source>
        <dbReference type="EMBL" id="KIE12167.1"/>
    </source>
</evidence>
<accession>A0A0C1NBJ6</accession>